<protein>
    <submittedName>
        <fullName evidence="1">Uncharacterized protein</fullName>
    </submittedName>
</protein>
<dbReference type="GeneTree" id="ENSGT01150000286964"/>
<evidence type="ECO:0000313" key="1">
    <source>
        <dbReference type="Ensembl" id="ENSFCTP00005005054.1"/>
    </source>
</evidence>
<dbReference type="InterPro" id="IPR053179">
    <property type="entry name" value="LINE-1_ORF2_RT/EN"/>
</dbReference>
<organism evidence="1 2">
    <name type="scientific">Felis catus</name>
    <name type="common">Cat</name>
    <name type="synonym">Felis silvestris catus</name>
    <dbReference type="NCBI Taxonomy" id="9685"/>
    <lineage>
        <taxon>Eukaryota</taxon>
        <taxon>Metazoa</taxon>
        <taxon>Chordata</taxon>
        <taxon>Craniata</taxon>
        <taxon>Vertebrata</taxon>
        <taxon>Euteleostomi</taxon>
        <taxon>Mammalia</taxon>
        <taxon>Eutheria</taxon>
        <taxon>Laurasiatheria</taxon>
        <taxon>Carnivora</taxon>
        <taxon>Feliformia</taxon>
        <taxon>Felidae</taxon>
        <taxon>Felinae</taxon>
        <taxon>Felis</taxon>
    </lineage>
</organism>
<accession>A0ABI7W535</accession>
<reference evidence="1" key="3">
    <citation type="submission" date="2025-09" db="UniProtKB">
        <authorList>
            <consortium name="Ensembl"/>
        </authorList>
    </citation>
    <scope>IDENTIFICATION</scope>
    <source>
        <strain evidence="1">breed Abyssinian</strain>
    </source>
</reference>
<dbReference type="PANTHER" id="PTHR25952">
    <property type="entry name" value="ENDO/EXONUCLEASE/PHOSPHATASE DOMAIN-CONTAINING PROTEIN"/>
    <property type="match status" value="1"/>
</dbReference>
<sequence length="95" mass="11040">MSILPKAIYTFNAIPIKIAPAFFSKLERAILTFAWNHKRPRIAKVILKKICMEPQKAPNRLILKKKTKAGGITIPDFSLYYKAVIIKTAWYWYKT</sequence>
<dbReference type="Proteomes" id="UP000823872">
    <property type="component" value="Chromosome X"/>
</dbReference>
<evidence type="ECO:0000313" key="2">
    <source>
        <dbReference type="Proteomes" id="UP000823872"/>
    </source>
</evidence>
<reference evidence="1 2" key="1">
    <citation type="submission" date="2021-02" db="EMBL/GenBank/DDBJ databases">
        <title>Safari Cat Assemblies.</title>
        <authorList>
            <person name="Bredemeyer K.R."/>
            <person name="Murphy W.J."/>
        </authorList>
    </citation>
    <scope>NUCLEOTIDE SEQUENCE [LARGE SCALE GENOMIC DNA]</scope>
</reference>
<reference evidence="1" key="2">
    <citation type="submission" date="2025-08" db="UniProtKB">
        <authorList>
            <consortium name="Ensembl"/>
        </authorList>
    </citation>
    <scope>IDENTIFICATION</scope>
    <source>
        <strain evidence="1">breed Abyssinian</strain>
    </source>
</reference>
<proteinExistence type="predicted"/>
<dbReference type="PANTHER" id="PTHR25952:SF255">
    <property type="entry name" value="LINE-1 RETROTRANSPOSABLE ELEMENT ORF2 PROTEIN"/>
    <property type="match status" value="1"/>
</dbReference>
<name>A0ABI7W535_FELCA</name>
<dbReference type="Ensembl" id="ENSFCTT00005007953.1">
    <property type="protein sequence ID" value="ENSFCTP00005005054.1"/>
    <property type="gene ID" value="ENSFCTG00005002955.1"/>
</dbReference>
<keyword evidence="2" id="KW-1185">Reference proteome</keyword>